<sequence>MSEMNDEDLLAQLGLEVFAEKAGGRTAVEERVIAGFEDILHFVETQGRIPVHGEGRDIFERLYAVRLDRLRAMESVHALLAPLDRFGLLATSADGPTEASEVSLDDEDLLAALGEAGEDDITQLRHVRSYDDRMAAEEMANRTRCDDFDRFKPLFERAEWELKSGDRKTLRFGRDGSVVVGDFFILAGQIAYVAEVGEVVRTPNGEANPRLRVIFSNGTESNLLQRSLQRALYKDDTGRRIISVEAGPLFGDVMEPDDIEHGTIYVLRSDSTVPFVAEHRELIHKIGITGGRIEARVANAENDPTYLMAKVEVVATYRLSNLNRTKLEKLFHRLFSVVQLEVEIPDRFGKAVRPREWFVVPLSAIDEAVTGIRDGSIADMVYDPREARLRPARG</sequence>
<keyword evidence="3" id="KW-1185">Reference proteome</keyword>
<feature type="domain" description="Bacteriophage T5 Orf172 DNA-binding" evidence="1">
    <location>
        <begin position="278"/>
        <end position="372"/>
    </location>
</feature>
<proteinExistence type="predicted"/>
<evidence type="ECO:0000259" key="1">
    <source>
        <dbReference type="SMART" id="SM00974"/>
    </source>
</evidence>
<dbReference type="Proteomes" id="UP000518878">
    <property type="component" value="Unassembled WGS sequence"/>
</dbReference>
<reference evidence="2 3" key="1">
    <citation type="journal article" date="2006" name="Int. J. Syst. Evol. Microbiol.">
        <title>Dyella yeojuensis sp. nov., isolated from greenhouse soil in Korea.</title>
        <authorList>
            <person name="Kim B.Y."/>
            <person name="Weon H.Y."/>
            <person name="Lee K.H."/>
            <person name="Seok S.J."/>
            <person name="Kwon S.W."/>
            <person name="Go S.J."/>
            <person name="Stackebrandt E."/>
        </authorList>
    </citation>
    <scope>NUCLEOTIDE SEQUENCE [LARGE SCALE GENOMIC DNA]</scope>
    <source>
        <strain evidence="2 3">DSM 17673</strain>
    </source>
</reference>
<protein>
    <submittedName>
        <fullName evidence="2">GIY-YIG nuclease family protein</fullName>
    </submittedName>
</protein>
<dbReference type="SMART" id="SM00974">
    <property type="entry name" value="T5orf172"/>
    <property type="match status" value="1"/>
</dbReference>
<dbReference type="Pfam" id="PF13455">
    <property type="entry name" value="MUG113"/>
    <property type="match status" value="1"/>
</dbReference>
<organism evidence="2 3">
    <name type="scientific">Luteibacter yeojuensis</name>
    <dbReference type="NCBI Taxonomy" id="345309"/>
    <lineage>
        <taxon>Bacteria</taxon>
        <taxon>Pseudomonadati</taxon>
        <taxon>Pseudomonadota</taxon>
        <taxon>Gammaproteobacteria</taxon>
        <taxon>Lysobacterales</taxon>
        <taxon>Rhodanobacteraceae</taxon>
        <taxon>Luteibacter</taxon>
    </lineage>
</organism>
<evidence type="ECO:0000313" key="3">
    <source>
        <dbReference type="Proteomes" id="UP000518878"/>
    </source>
</evidence>
<comment type="caution">
    <text evidence="2">The sequence shown here is derived from an EMBL/GenBank/DDBJ whole genome shotgun (WGS) entry which is preliminary data.</text>
</comment>
<gene>
    <name evidence="2" type="ORF">HBF32_03320</name>
</gene>
<dbReference type="InterPro" id="IPR018306">
    <property type="entry name" value="Phage_T5_Orf172_DNA-bd"/>
</dbReference>
<evidence type="ECO:0000313" key="2">
    <source>
        <dbReference type="EMBL" id="NID14492.1"/>
    </source>
</evidence>
<name>A0A7X5TPI1_9GAMM</name>
<dbReference type="EMBL" id="JAAQTL010000001">
    <property type="protein sequence ID" value="NID14492.1"/>
    <property type="molecule type" value="Genomic_DNA"/>
</dbReference>
<dbReference type="AlphaFoldDB" id="A0A7X5TPI1"/>
<accession>A0A7X5TPI1</accession>
<dbReference type="RefSeq" id="WP_166698203.1">
    <property type="nucleotide sequence ID" value="NZ_JAAQTL010000001.1"/>
</dbReference>